<dbReference type="PATRIC" id="fig|1177154.3.peg.2335"/>
<proteinExistence type="predicted"/>
<dbReference type="EMBL" id="ARXV01000008">
    <property type="protein sequence ID" value="KGD64539.1"/>
    <property type="molecule type" value="Genomic_DNA"/>
</dbReference>
<dbReference type="STRING" id="1177154.Y5S_02294"/>
<keyword evidence="1" id="KW-0175">Coiled coil</keyword>
<evidence type="ECO:0000256" key="1">
    <source>
        <dbReference type="SAM" id="Coils"/>
    </source>
</evidence>
<keyword evidence="3" id="KW-1185">Reference proteome</keyword>
<organism evidence="2 3">
    <name type="scientific">Alcanivorax nanhaiticus</name>
    <dbReference type="NCBI Taxonomy" id="1177154"/>
    <lineage>
        <taxon>Bacteria</taxon>
        <taxon>Pseudomonadati</taxon>
        <taxon>Pseudomonadota</taxon>
        <taxon>Gammaproteobacteria</taxon>
        <taxon>Oceanospirillales</taxon>
        <taxon>Alcanivoracaceae</taxon>
        <taxon>Alcanivorax</taxon>
    </lineage>
</organism>
<dbReference type="AlphaFoldDB" id="A0A095SJN6"/>
<evidence type="ECO:0000313" key="2">
    <source>
        <dbReference type="EMBL" id="KGD64539.1"/>
    </source>
</evidence>
<dbReference type="eggNOG" id="COG4783">
    <property type="taxonomic scope" value="Bacteria"/>
</dbReference>
<dbReference type="Gene3D" id="1.25.40.10">
    <property type="entry name" value="Tetratricopeptide repeat domain"/>
    <property type="match status" value="2"/>
</dbReference>
<reference evidence="2 3" key="1">
    <citation type="submission" date="2012-09" db="EMBL/GenBank/DDBJ databases">
        <title>Genome Sequence of alkane-degrading Bacterium Alcanivorax sp. 19-m-6.</title>
        <authorList>
            <person name="Lai Q."/>
            <person name="Shao Z."/>
        </authorList>
    </citation>
    <scope>NUCLEOTIDE SEQUENCE [LARGE SCALE GENOMIC DNA]</scope>
    <source>
        <strain evidence="2 3">19-m-6</strain>
    </source>
</reference>
<comment type="caution">
    <text evidence="2">The sequence shown here is derived from an EMBL/GenBank/DDBJ whole genome shotgun (WGS) entry which is preliminary data.</text>
</comment>
<feature type="coiled-coil region" evidence="1">
    <location>
        <begin position="505"/>
        <end position="563"/>
    </location>
</feature>
<dbReference type="SUPFAM" id="SSF48452">
    <property type="entry name" value="TPR-like"/>
    <property type="match status" value="1"/>
</dbReference>
<accession>A0A095SJN6</accession>
<dbReference type="Proteomes" id="UP000029444">
    <property type="component" value="Unassembled WGS sequence"/>
</dbReference>
<sequence>MLVSLALLVVSQAWGRLDQDHRVQEPAYGEVAYLYLQGEYFAALTRAQMALERGEVKHHREDLRVLLGAMYSAYGMPEDAEQVFDSLLGTQVSDMVAQRAWIHLAGLFYRQGKYTQSLQTLNEQIGQPPVELAEIYYSLRAKVLMRLGRYAEAAESLDAFAKENPLNAYLRYNLAISWINGEQAAQGQEWLWQLANLPPGEPETDAIKDKAMLALAIDMLRSGKEQRALALLAAARAEGPFADESMMLYVRALLMENQAVRALPVLERLDQFSIQRRPVQEAQLAIPLLYDQLGNEKAAKKGYEAAIQRYASLDMYLQTVGENIANGEWFAEMLGEPQWSTAMDPVPPFLPKRVSSFPTFYSWFASAEFQQGWNHYHELMRQNNLLRLWQQKMPTLNTMLDAQDHKQTAMRPEARALLETLDGEDYQGRLNGLSQRFERAVSDQDPLPFATPEETRLWLAQQEAQGMTEGWGELARPDMSAKLDFYRGLLLWDMQEDIVPRQWQRQRELQTLSELLEENDDLRKRVLYAANRVDRLEHFRKELPELEVMLADLERRGEQLMRRQQYALQASAFEQLTVTRNRLKRFSATAHEGLADLVYRSLRARRPNLSGAVGESGEAQSGEQ</sequence>
<gene>
    <name evidence="2" type="ORF">Y5S_02294</name>
</gene>
<dbReference type="Pfam" id="PF13432">
    <property type="entry name" value="TPR_16"/>
    <property type="match status" value="1"/>
</dbReference>
<evidence type="ECO:0000313" key="3">
    <source>
        <dbReference type="Proteomes" id="UP000029444"/>
    </source>
</evidence>
<name>A0A095SJN6_9GAMM</name>
<dbReference type="InterPro" id="IPR011990">
    <property type="entry name" value="TPR-like_helical_dom_sf"/>
</dbReference>
<protein>
    <submittedName>
        <fullName evidence="2">Uncharacterized protein</fullName>
    </submittedName>
</protein>